<gene>
    <name evidence="2" type="ORF">Dcar01_00609</name>
</gene>
<name>A0ABP9W5Z9_9DEIO</name>
<keyword evidence="3" id="KW-1185">Reference proteome</keyword>
<dbReference type="EMBL" id="BAABRP010000001">
    <property type="protein sequence ID" value="GAA5511895.1"/>
    <property type="molecule type" value="Genomic_DNA"/>
</dbReference>
<dbReference type="Proteomes" id="UP001401887">
    <property type="component" value="Unassembled WGS sequence"/>
</dbReference>
<sequence>MKSLAAALALSFLTAPLALAQNTPARQFTALQQARVQVARETAQVRLLERSGQLRPLRVAANCMDRFGRPQLSVLVDAKGTPRLVRYERQIPDNSAQFTGYYDAAGHLRLATGSASGYPGPLYNLTAEYDARGRLLNEAGMRRPGWSADLRELSGLNLGALRLGRCPA</sequence>
<reference evidence="2 3" key="1">
    <citation type="submission" date="2024-02" db="EMBL/GenBank/DDBJ databases">
        <title>Deinococcus carri NBRC 110142.</title>
        <authorList>
            <person name="Ichikawa N."/>
            <person name="Katano-Makiyama Y."/>
            <person name="Hidaka K."/>
        </authorList>
    </citation>
    <scope>NUCLEOTIDE SEQUENCE [LARGE SCALE GENOMIC DNA]</scope>
    <source>
        <strain evidence="2 3">NBRC 110142</strain>
    </source>
</reference>
<comment type="caution">
    <text evidence="2">The sequence shown here is derived from an EMBL/GenBank/DDBJ whole genome shotgun (WGS) entry which is preliminary data.</text>
</comment>
<organism evidence="2 3">
    <name type="scientific">Deinococcus carri</name>
    <dbReference type="NCBI Taxonomy" id="1211323"/>
    <lineage>
        <taxon>Bacteria</taxon>
        <taxon>Thermotogati</taxon>
        <taxon>Deinococcota</taxon>
        <taxon>Deinococci</taxon>
        <taxon>Deinococcales</taxon>
        <taxon>Deinococcaceae</taxon>
        <taxon>Deinococcus</taxon>
    </lineage>
</organism>
<accession>A0ABP9W5Z9</accession>
<keyword evidence="1" id="KW-0732">Signal</keyword>
<feature type="signal peptide" evidence="1">
    <location>
        <begin position="1"/>
        <end position="20"/>
    </location>
</feature>
<evidence type="ECO:0000313" key="2">
    <source>
        <dbReference type="EMBL" id="GAA5511895.1"/>
    </source>
</evidence>
<evidence type="ECO:0000256" key="1">
    <source>
        <dbReference type="SAM" id="SignalP"/>
    </source>
</evidence>
<feature type="chain" id="PRO_5046023145" evidence="1">
    <location>
        <begin position="21"/>
        <end position="168"/>
    </location>
</feature>
<evidence type="ECO:0000313" key="3">
    <source>
        <dbReference type="Proteomes" id="UP001401887"/>
    </source>
</evidence>
<protein>
    <submittedName>
        <fullName evidence="2">Uncharacterized protein</fullName>
    </submittedName>
</protein>
<dbReference type="RefSeq" id="WP_345460675.1">
    <property type="nucleotide sequence ID" value="NZ_BAABRP010000001.1"/>
</dbReference>
<proteinExistence type="predicted"/>